<dbReference type="GO" id="GO:0005634">
    <property type="term" value="C:nucleus"/>
    <property type="evidence" value="ECO:0007669"/>
    <property type="project" value="UniProtKB-UniRule"/>
</dbReference>
<dbReference type="STRING" id="36166.T1H4B9"/>
<evidence type="ECO:0000313" key="4">
    <source>
        <dbReference type="EnsemblMetazoa" id="MESCA011128-PA"/>
    </source>
</evidence>
<dbReference type="HOGENOM" id="CLU_1242803_0_0_1"/>
<dbReference type="OMA" id="DMWANIP"/>
<name>T1H4B9_MEGSC</name>
<dbReference type="PROSITE" id="PS50118">
    <property type="entry name" value="HMG_BOX_2"/>
    <property type="match status" value="1"/>
</dbReference>
<evidence type="ECO:0000313" key="5">
    <source>
        <dbReference type="Proteomes" id="UP000015102"/>
    </source>
</evidence>
<proteinExistence type="predicted"/>
<dbReference type="InterPro" id="IPR009071">
    <property type="entry name" value="HMG_box_dom"/>
</dbReference>
<dbReference type="PANTHER" id="PTHR46584:SF1">
    <property type="entry name" value="HMG DOMAIN-CONTAINING PROTEIN 4"/>
    <property type="match status" value="1"/>
</dbReference>
<dbReference type="EMBL" id="CAQQ02374869">
    <property type="status" value="NOT_ANNOTATED_CDS"/>
    <property type="molecule type" value="Genomic_DNA"/>
</dbReference>
<dbReference type="InterPro" id="IPR042477">
    <property type="entry name" value="HMGXB4"/>
</dbReference>
<dbReference type="InterPro" id="IPR036910">
    <property type="entry name" value="HMG_box_dom_sf"/>
</dbReference>
<feature type="domain" description="HMG box" evidence="3">
    <location>
        <begin position="119"/>
        <end position="187"/>
    </location>
</feature>
<dbReference type="Pfam" id="PF00505">
    <property type="entry name" value="HMG_box"/>
    <property type="match status" value="1"/>
</dbReference>
<organism evidence="4 5">
    <name type="scientific">Megaselia scalaris</name>
    <name type="common">Humpbacked fly</name>
    <name type="synonym">Phora scalaris</name>
    <dbReference type="NCBI Taxonomy" id="36166"/>
    <lineage>
        <taxon>Eukaryota</taxon>
        <taxon>Metazoa</taxon>
        <taxon>Ecdysozoa</taxon>
        <taxon>Arthropoda</taxon>
        <taxon>Hexapoda</taxon>
        <taxon>Insecta</taxon>
        <taxon>Pterygota</taxon>
        <taxon>Neoptera</taxon>
        <taxon>Endopterygota</taxon>
        <taxon>Diptera</taxon>
        <taxon>Brachycera</taxon>
        <taxon>Muscomorpha</taxon>
        <taxon>Platypezoidea</taxon>
        <taxon>Phoridae</taxon>
        <taxon>Megaseliini</taxon>
        <taxon>Megaselia</taxon>
    </lineage>
</organism>
<feature type="region of interest" description="Disordered" evidence="2">
    <location>
        <begin position="192"/>
        <end position="223"/>
    </location>
</feature>
<keyword evidence="5" id="KW-1185">Reference proteome</keyword>
<dbReference type="Proteomes" id="UP000015102">
    <property type="component" value="Unassembled WGS sequence"/>
</dbReference>
<dbReference type="Gene3D" id="1.10.30.10">
    <property type="entry name" value="High mobility group box domain"/>
    <property type="match status" value="1"/>
</dbReference>
<evidence type="ECO:0000256" key="1">
    <source>
        <dbReference type="PROSITE-ProRule" id="PRU00267"/>
    </source>
</evidence>
<protein>
    <recommendedName>
        <fullName evidence="3">HMG box domain-containing protein</fullName>
    </recommendedName>
</protein>
<sequence>MEKPGGDKDSQFDVTGISRSGRVRKKSYKLIDFEPDHNKSKRPLKGGVKVGRGRPRKNPLPSKDDKSDDEEDMFMSTETDDVEGNDDYSESSDEMSDDFENSNESSNVVYGKSYRKDKNKSRFTAYMLWSNEARKKIVANEPNLDFPSISRKMGDMWANIPKHEKNIWRRKAQNLGIKQKRTILKEVFNPSPASFKSHSASVLNRQKSRTKSLSIQSSATSPV</sequence>
<keyword evidence="1" id="KW-0238">DNA-binding</keyword>
<dbReference type="SMART" id="SM00398">
    <property type="entry name" value="HMG"/>
    <property type="match status" value="1"/>
</dbReference>
<evidence type="ECO:0000259" key="3">
    <source>
        <dbReference type="PROSITE" id="PS50118"/>
    </source>
</evidence>
<dbReference type="GO" id="GO:0003677">
    <property type="term" value="F:DNA binding"/>
    <property type="evidence" value="ECO:0007669"/>
    <property type="project" value="UniProtKB-UniRule"/>
</dbReference>
<evidence type="ECO:0000256" key="2">
    <source>
        <dbReference type="SAM" id="MobiDB-lite"/>
    </source>
</evidence>
<feature type="compositionally biased region" description="Basic and acidic residues" evidence="2">
    <location>
        <begin position="29"/>
        <end position="38"/>
    </location>
</feature>
<dbReference type="AlphaFoldDB" id="T1H4B9"/>
<feature type="DNA-binding region" description="HMG box" evidence="1">
    <location>
        <begin position="119"/>
        <end position="187"/>
    </location>
</feature>
<reference evidence="5" key="1">
    <citation type="submission" date="2013-02" db="EMBL/GenBank/DDBJ databases">
        <authorList>
            <person name="Hughes D."/>
        </authorList>
    </citation>
    <scope>NUCLEOTIDE SEQUENCE</scope>
    <source>
        <strain>Durham</strain>
        <strain evidence="5">NC isolate 2 -- Noor lab</strain>
    </source>
</reference>
<reference evidence="4" key="2">
    <citation type="submission" date="2015-06" db="UniProtKB">
        <authorList>
            <consortium name="EnsemblMetazoa"/>
        </authorList>
    </citation>
    <scope>IDENTIFICATION</scope>
</reference>
<feature type="region of interest" description="Disordered" evidence="2">
    <location>
        <begin position="1"/>
        <end position="113"/>
    </location>
</feature>
<keyword evidence="1" id="KW-0539">Nucleus</keyword>
<accession>T1H4B9</accession>
<dbReference type="SUPFAM" id="SSF47095">
    <property type="entry name" value="HMG-box"/>
    <property type="match status" value="1"/>
</dbReference>
<dbReference type="EnsemblMetazoa" id="MESCA011128-RA">
    <property type="protein sequence ID" value="MESCA011128-PA"/>
    <property type="gene ID" value="MESCA011128"/>
</dbReference>
<feature type="compositionally biased region" description="Basic and acidic residues" evidence="2">
    <location>
        <begin position="1"/>
        <end position="11"/>
    </location>
</feature>
<feature type="compositionally biased region" description="Acidic residues" evidence="2">
    <location>
        <begin position="67"/>
        <end position="101"/>
    </location>
</feature>
<dbReference type="PANTHER" id="PTHR46584">
    <property type="entry name" value="HMG DOMAIN-CONTAINING PROTEIN 4"/>
    <property type="match status" value="1"/>
</dbReference>